<evidence type="ECO:0000313" key="1">
    <source>
        <dbReference type="EMBL" id="ALC81461.1"/>
    </source>
</evidence>
<dbReference type="PANTHER" id="PTHR34796:SF1">
    <property type="entry name" value="EXPRESSED PROTEIN"/>
    <property type="match status" value="1"/>
</dbReference>
<dbReference type="Pfam" id="PF03745">
    <property type="entry name" value="DUF309"/>
    <property type="match status" value="1"/>
</dbReference>
<evidence type="ECO:0000313" key="2">
    <source>
        <dbReference type="Proteomes" id="UP000067625"/>
    </source>
</evidence>
<accession>A0A0M4FG64</accession>
<name>A0A0M4FG64_9BACI</name>
<reference evidence="1 2" key="2">
    <citation type="journal article" date="2016" name="Int. J. Syst. Evol. Microbiol.">
        <title>Bacillus gobiensis sp. nov., isolated from a soil sample.</title>
        <authorList>
            <person name="Liu B."/>
            <person name="Liu G.H."/>
            <person name="Cetin S."/>
            <person name="Schumann P."/>
            <person name="Pan Z.Z."/>
            <person name="Chen Q.Q."/>
        </authorList>
    </citation>
    <scope>NUCLEOTIDE SEQUENCE [LARGE SCALE GENOMIC DNA]</scope>
    <source>
        <strain evidence="1 2">FJAT-4402</strain>
    </source>
</reference>
<gene>
    <name evidence="1" type="ORF">AM592_07515</name>
</gene>
<proteinExistence type="predicted"/>
<organism evidence="1 2">
    <name type="scientific">Bacillus gobiensis</name>
    <dbReference type="NCBI Taxonomy" id="1441095"/>
    <lineage>
        <taxon>Bacteria</taxon>
        <taxon>Bacillati</taxon>
        <taxon>Bacillota</taxon>
        <taxon>Bacilli</taxon>
        <taxon>Bacillales</taxon>
        <taxon>Bacillaceae</taxon>
        <taxon>Bacillus</taxon>
    </lineage>
</organism>
<dbReference type="OrthoDB" id="165483at2"/>
<dbReference type="AlphaFoldDB" id="A0A0M4FG64"/>
<evidence type="ECO:0008006" key="3">
    <source>
        <dbReference type="Google" id="ProtNLM"/>
    </source>
</evidence>
<dbReference type="STRING" id="1441095.AM592_07515"/>
<dbReference type="PATRIC" id="fig|1441095.3.peg.1656"/>
<dbReference type="InterPro" id="IPR005500">
    <property type="entry name" value="DUF309"/>
</dbReference>
<keyword evidence="2" id="KW-1185">Reference proteome</keyword>
<dbReference type="Gene3D" id="1.10.3450.10">
    <property type="entry name" value="TTHA0068-like"/>
    <property type="match status" value="1"/>
</dbReference>
<dbReference type="Proteomes" id="UP000067625">
    <property type="component" value="Chromosome"/>
</dbReference>
<sequence length="168" mass="19960">MYPDAYIDYLYEFHVTRDYFECHEILEEYWKEDPPETRKIYWVGFIQMAVAFYHYRRKNFTGAKKLIDKTIAVFEIEKNAIYALGIDCEELLKQLCAVSKKIVANVPYQSISLPFSDPQITSLYLSRGDGKNHDAVTSYLIHKHFMRDRSDVINERMLQLEKRKKSRG</sequence>
<dbReference type="RefSeq" id="WP_053603219.1">
    <property type="nucleotide sequence ID" value="NZ_CP012600.1"/>
</dbReference>
<dbReference type="PANTHER" id="PTHR34796">
    <property type="entry name" value="EXPRESSED PROTEIN"/>
    <property type="match status" value="1"/>
</dbReference>
<reference evidence="2" key="1">
    <citation type="submission" date="2015-08" db="EMBL/GenBank/DDBJ databases">
        <title>Genome sequencing project for genomic taxonomy and phylogenomics of Bacillus-like bacteria.</title>
        <authorList>
            <person name="Liu B."/>
            <person name="Wang J."/>
            <person name="Zhu Y."/>
            <person name="Liu G."/>
            <person name="Chen Q."/>
            <person name="Chen Z."/>
            <person name="Lan J."/>
            <person name="Che J."/>
            <person name="Ge C."/>
            <person name="Shi H."/>
            <person name="Pan Z."/>
            <person name="Liu X."/>
        </authorList>
    </citation>
    <scope>NUCLEOTIDE SEQUENCE [LARGE SCALE GENOMIC DNA]</scope>
    <source>
        <strain evidence="2">FJAT-4402</strain>
    </source>
</reference>
<dbReference type="SUPFAM" id="SSF140663">
    <property type="entry name" value="TTHA0068-like"/>
    <property type="match status" value="1"/>
</dbReference>
<dbReference type="EMBL" id="CP012600">
    <property type="protein sequence ID" value="ALC81461.1"/>
    <property type="molecule type" value="Genomic_DNA"/>
</dbReference>
<protein>
    <recommendedName>
        <fullName evidence="3">DUF309 domain-containing protein</fullName>
    </recommendedName>
</protein>
<dbReference type="InterPro" id="IPR023203">
    <property type="entry name" value="TTHA0068_sf"/>
</dbReference>